<name>A0A653DSY2_CALMS</name>
<evidence type="ECO:0000313" key="3">
    <source>
        <dbReference type="EMBL" id="VEN63336.1"/>
    </source>
</evidence>
<sequence length="36" mass="3968">MNQRRAAHSVCVNGCLITNCPRGGKRSGKVSIMERH</sequence>
<reference evidence="3 4" key="1">
    <citation type="submission" date="2019-01" db="EMBL/GenBank/DDBJ databases">
        <authorList>
            <person name="Sayadi A."/>
        </authorList>
    </citation>
    <scope>NUCLEOTIDE SEQUENCE [LARGE SCALE GENOMIC DNA]</scope>
</reference>
<gene>
    <name evidence="3" type="ORF">CALMAC_LOCUS20187</name>
</gene>
<proteinExistence type="inferred from homology"/>
<dbReference type="Pfam" id="PF00220">
    <property type="entry name" value="Hormone_4"/>
    <property type="match status" value="1"/>
</dbReference>
<keyword evidence="4" id="KW-1185">Reference proteome</keyword>
<evidence type="ECO:0000256" key="2">
    <source>
        <dbReference type="ARBA" id="ARBA00023157"/>
    </source>
</evidence>
<keyword evidence="2" id="KW-1015">Disulfide bond</keyword>
<evidence type="ECO:0000313" key="4">
    <source>
        <dbReference type="Proteomes" id="UP000410492"/>
    </source>
</evidence>
<comment type="similarity">
    <text evidence="1">Belongs to the vasopressin/oxytocin family.</text>
</comment>
<dbReference type="AlphaFoldDB" id="A0A653DSY2"/>
<evidence type="ECO:0000256" key="1">
    <source>
        <dbReference type="ARBA" id="ARBA00007369"/>
    </source>
</evidence>
<protein>
    <submittedName>
        <fullName evidence="3">Uncharacterized protein</fullName>
    </submittedName>
</protein>
<dbReference type="GO" id="GO:0005576">
    <property type="term" value="C:extracellular region"/>
    <property type="evidence" value="ECO:0007669"/>
    <property type="project" value="InterPro"/>
</dbReference>
<dbReference type="OrthoDB" id="10254700at2759"/>
<organism evidence="3 4">
    <name type="scientific">Callosobruchus maculatus</name>
    <name type="common">Southern cowpea weevil</name>
    <name type="synonym">Pulse bruchid</name>
    <dbReference type="NCBI Taxonomy" id="64391"/>
    <lineage>
        <taxon>Eukaryota</taxon>
        <taxon>Metazoa</taxon>
        <taxon>Ecdysozoa</taxon>
        <taxon>Arthropoda</taxon>
        <taxon>Hexapoda</taxon>
        <taxon>Insecta</taxon>
        <taxon>Pterygota</taxon>
        <taxon>Neoptera</taxon>
        <taxon>Endopterygota</taxon>
        <taxon>Coleoptera</taxon>
        <taxon>Polyphaga</taxon>
        <taxon>Cucujiformia</taxon>
        <taxon>Chrysomeloidea</taxon>
        <taxon>Chrysomelidae</taxon>
        <taxon>Bruchinae</taxon>
        <taxon>Bruchini</taxon>
        <taxon>Callosobruchus</taxon>
    </lineage>
</organism>
<dbReference type="EMBL" id="CAACVG010014527">
    <property type="protein sequence ID" value="VEN63336.1"/>
    <property type="molecule type" value="Genomic_DNA"/>
</dbReference>
<feature type="non-terminal residue" evidence="3">
    <location>
        <position position="36"/>
    </location>
</feature>
<dbReference type="GO" id="GO:0005185">
    <property type="term" value="F:neurohypophyseal hormone activity"/>
    <property type="evidence" value="ECO:0007669"/>
    <property type="project" value="InterPro"/>
</dbReference>
<accession>A0A653DSY2</accession>
<dbReference type="InterPro" id="IPR022423">
    <property type="entry name" value="Neurohypophysial_hormone_CS"/>
</dbReference>
<dbReference type="Proteomes" id="UP000410492">
    <property type="component" value="Unassembled WGS sequence"/>
</dbReference>
<dbReference type="PROSITE" id="PS00264">
    <property type="entry name" value="NEUROHYPOPHYS_HORM"/>
    <property type="match status" value="1"/>
</dbReference>